<gene>
    <name evidence="2" type="ORF">CE154_008850</name>
</gene>
<evidence type="ECO:0000313" key="3">
    <source>
        <dbReference type="Proteomes" id="UP000216225"/>
    </source>
</evidence>
<accession>A0A420KIQ0</accession>
<reference evidence="2 3" key="1">
    <citation type="submission" date="2018-09" db="EMBL/GenBank/DDBJ databases">
        <title>Genome comparison of Alicycliphilus sp. BQ1, a polyurethanolytic bacterium, with its closest phylogenetic relatives Alicycliphilus denitrificans BC and K601, unable to attack polyurethane.</title>
        <authorList>
            <person name="Loza-Tavera H."/>
            <person name="Lozano L."/>
            <person name="Cevallos M."/>
            <person name="Maya-Lucas O."/>
            <person name="Garcia-Mena J."/>
            <person name="Hernandez J."/>
        </authorList>
    </citation>
    <scope>NUCLEOTIDE SEQUENCE [LARGE SCALE GENOMIC DNA]</scope>
    <source>
        <strain evidence="2 3">BQ1</strain>
    </source>
</reference>
<protein>
    <submittedName>
        <fullName evidence="2">Uncharacterized protein</fullName>
    </submittedName>
</protein>
<dbReference type="EMBL" id="NKDB02000001">
    <property type="protein sequence ID" value="RKJ99807.1"/>
    <property type="molecule type" value="Genomic_DNA"/>
</dbReference>
<comment type="caution">
    <text evidence="2">The sequence shown here is derived from an EMBL/GenBank/DDBJ whole genome shotgun (WGS) entry which is preliminary data.</text>
</comment>
<dbReference type="AlphaFoldDB" id="A0A420KIQ0"/>
<evidence type="ECO:0000313" key="2">
    <source>
        <dbReference type="EMBL" id="RKJ99807.1"/>
    </source>
</evidence>
<sequence length="59" mass="6427">MPDETKPTTTQDGPPQGAPAAAHPREGGRIRQWLERVGLALERAEKRVMDGFRVPPHGG</sequence>
<evidence type="ECO:0000256" key="1">
    <source>
        <dbReference type="SAM" id="MobiDB-lite"/>
    </source>
</evidence>
<name>A0A420KIQ0_9BURK</name>
<organism evidence="2 3">
    <name type="scientific">Alicycliphilus denitrificans</name>
    <dbReference type="NCBI Taxonomy" id="179636"/>
    <lineage>
        <taxon>Bacteria</taxon>
        <taxon>Pseudomonadati</taxon>
        <taxon>Pseudomonadota</taxon>
        <taxon>Betaproteobacteria</taxon>
        <taxon>Burkholderiales</taxon>
        <taxon>Comamonadaceae</taxon>
        <taxon>Alicycliphilus</taxon>
    </lineage>
</organism>
<feature type="compositionally biased region" description="Low complexity" evidence="1">
    <location>
        <begin position="13"/>
        <end position="22"/>
    </location>
</feature>
<proteinExistence type="predicted"/>
<dbReference type="Proteomes" id="UP000216225">
    <property type="component" value="Unassembled WGS sequence"/>
</dbReference>
<dbReference type="RefSeq" id="WP_094436901.1">
    <property type="nucleotide sequence ID" value="NZ_CP181370.1"/>
</dbReference>
<feature type="region of interest" description="Disordered" evidence="1">
    <location>
        <begin position="1"/>
        <end position="30"/>
    </location>
</feature>